<organism evidence="1 2">
    <name type="scientific">Devosia riboflavina</name>
    <dbReference type="NCBI Taxonomy" id="46914"/>
    <lineage>
        <taxon>Bacteria</taxon>
        <taxon>Pseudomonadati</taxon>
        <taxon>Pseudomonadota</taxon>
        <taxon>Alphaproteobacteria</taxon>
        <taxon>Hyphomicrobiales</taxon>
        <taxon>Devosiaceae</taxon>
        <taxon>Devosia</taxon>
    </lineage>
</organism>
<name>A0A087LTN8_9HYPH</name>
<dbReference type="AlphaFoldDB" id="A0A087LTN8"/>
<dbReference type="OrthoDB" id="7949660at2"/>
<keyword evidence="2" id="KW-1185">Reference proteome</keyword>
<comment type="caution">
    <text evidence="1">The sequence shown here is derived from an EMBL/GenBank/DDBJ whole genome shotgun (WGS) entry which is preliminary data.</text>
</comment>
<evidence type="ECO:0000313" key="1">
    <source>
        <dbReference type="EMBL" id="KFL27991.1"/>
    </source>
</evidence>
<gene>
    <name evidence="1" type="ORF">JP75_25035</name>
</gene>
<sequence length="90" mass="9971">MSERNSLVELANFIGRSPLASPDMTARNKALSGMTERLMPKQRRSVGDLMNVVLTLSARTRRMVQEPVSIDIDVFAPGGKRALVMRLGEK</sequence>
<evidence type="ECO:0000313" key="2">
    <source>
        <dbReference type="Proteomes" id="UP000028981"/>
    </source>
</evidence>
<proteinExistence type="predicted"/>
<dbReference type="RefSeq" id="WP_035087672.1">
    <property type="nucleotide sequence ID" value="NZ_JQGC01000040.1"/>
</dbReference>
<dbReference type="Proteomes" id="UP000028981">
    <property type="component" value="Unassembled WGS sequence"/>
</dbReference>
<protein>
    <submittedName>
        <fullName evidence="1">Uncharacterized protein</fullName>
    </submittedName>
</protein>
<accession>A0A087LTN8</accession>
<reference evidence="1 2" key="1">
    <citation type="submission" date="2014-08" db="EMBL/GenBank/DDBJ databases">
        <authorList>
            <person name="Hassan Y.I."/>
            <person name="Lepp D."/>
            <person name="Zhou T."/>
        </authorList>
    </citation>
    <scope>NUCLEOTIDE SEQUENCE [LARGE SCALE GENOMIC DNA]</scope>
    <source>
        <strain evidence="1 2">IFO13584</strain>
    </source>
</reference>
<dbReference type="EMBL" id="JQGC01000040">
    <property type="protein sequence ID" value="KFL27991.1"/>
    <property type="molecule type" value="Genomic_DNA"/>
</dbReference>